<evidence type="ECO:0000256" key="8">
    <source>
        <dbReference type="RuleBase" id="RU003622"/>
    </source>
</evidence>
<comment type="similarity">
    <text evidence="2 7 8">Belongs to the universal ribosomal protein uS12 family.</text>
</comment>
<dbReference type="SUPFAM" id="SSF50249">
    <property type="entry name" value="Nucleic acid-binding proteins"/>
    <property type="match status" value="1"/>
</dbReference>
<evidence type="ECO:0000256" key="7">
    <source>
        <dbReference type="HAMAP-Rule" id="MF_00403"/>
    </source>
</evidence>
<evidence type="ECO:0000256" key="2">
    <source>
        <dbReference type="ARBA" id="ARBA00005657"/>
    </source>
</evidence>
<organism evidence="11 12">
    <name type="scientific">Candidatus Chisholmbacteria bacterium RIFCSPHIGHO2_01_FULL_49_18</name>
    <dbReference type="NCBI Taxonomy" id="1797590"/>
    <lineage>
        <taxon>Bacteria</taxon>
        <taxon>Candidatus Chisholmiibacteriota</taxon>
    </lineage>
</organism>
<dbReference type="PANTHER" id="PTHR11652">
    <property type="entry name" value="30S RIBOSOMAL PROTEIN S12 FAMILY MEMBER"/>
    <property type="match status" value="1"/>
</dbReference>
<keyword evidence="4 7" id="KW-0687">Ribonucleoprotein</keyword>
<evidence type="ECO:0000313" key="12">
    <source>
        <dbReference type="Proteomes" id="UP000179069"/>
    </source>
</evidence>
<evidence type="ECO:0000256" key="1">
    <source>
        <dbReference type="ARBA" id="ARBA00003022"/>
    </source>
</evidence>
<dbReference type="InterPro" id="IPR012340">
    <property type="entry name" value="NA-bd_OB-fold"/>
</dbReference>
<comment type="function">
    <text evidence="5 7 9">Interacts with and stabilizes bases of the 16S rRNA that are involved in tRNA selection in the A site and with the mRNA backbone. Located at the interface of the 30S and 50S subunits, it traverses the body of the 30S subunit contacting proteins on the other side and probably holding the rRNA structure together. The combined cluster of proteins S8, S12 and S17 appears to hold together the shoulder and platform of the 30S subunit.</text>
</comment>
<dbReference type="Gene3D" id="2.40.50.140">
    <property type="entry name" value="Nucleic acid-binding proteins"/>
    <property type="match status" value="1"/>
</dbReference>
<gene>
    <name evidence="7" type="primary">rpsL</name>
    <name evidence="11" type="ORF">A2785_00120</name>
</gene>
<reference evidence="11 12" key="1">
    <citation type="journal article" date="2016" name="Nat. Commun.">
        <title>Thousands of microbial genomes shed light on interconnected biogeochemical processes in an aquifer system.</title>
        <authorList>
            <person name="Anantharaman K."/>
            <person name="Brown C.T."/>
            <person name="Hug L.A."/>
            <person name="Sharon I."/>
            <person name="Castelle C.J."/>
            <person name="Probst A.J."/>
            <person name="Thomas B.C."/>
            <person name="Singh A."/>
            <person name="Wilkins M.J."/>
            <person name="Karaoz U."/>
            <person name="Brodie E.L."/>
            <person name="Williams K.H."/>
            <person name="Hubbard S.S."/>
            <person name="Banfield J.F."/>
        </authorList>
    </citation>
    <scope>NUCLEOTIDE SEQUENCE [LARGE SCALE GENOMIC DNA]</scope>
</reference>
<keyword evidence="7 9" id="KW-0820">tRNA-binding</keyword>
<dbReference type="AlphaFoldDB" id="A0A1G1VLX4"/>
<evidence type="ECO:0000256" key="4">
    <source>
        <dbReference type="ARBA" id="ARBA00023274"/>
    </source>
</evidence>
<dbReference type="GO" id="GO:0019843">
    <property type="term" value="F:rRNA binding"/>
    <property type="evidence" value="ECO:0007669"/>
    <property type="project" value="UniProtKB-UniRule"/>
</dbReference>
<dbReference type="GO" id="GO:0015935">
    <property type="term" value="C:small ribosomal subunit"/>
    <property type="evidence" value="ECO:0007669"/>
    <property type="project" value="InterPro"/>
</dbReference>
<evidence type="ECO:0000313" key="11">
    <source>
        <dbReference type="EMBL" id="OGY16344.1"/>
    </source>
</evidence>
<dbReference type="HAMAP" id="MF_00403_B">
    <property type="entry name" value="Ribosomal_uS12_B"/>
    <property type="match status" value="1"/>
</dbReference>
<dbReference type="GO" id="GO:0000049">
    <property type="term" value="F:tRNA binding"/>
    <property type="evidence" value="ECO:0007669"/>
    <property type="project" value="UniProtKB-UniRule"/>
</dbReference>
<dbReference type="InterPro" id="IPR005679">
    <property type="entry name" value="Ribosomal_uS12_bac"/>
</dbReference>
<comment type="subunit">
    <text evidence="7 9">Part of the 30S ribosomal subunit. Contacts proteins S8 and S17. May interact with IF1 in the 30S initiation complex.</text>
</comment>
<evidence type="ECO:0000256" key="6">
    <source>
        <dbReference type="ARBA" id="ARBA00035161"/>
    </source>
</evidence>
<dbReference type="NCBIfam" id="TIGR00981">
    <property type="entry name" value="rpsL_bact"/>
    <property type="match status" value="1"/>
</dbReference>
<dbReference type="Pfam" id="PF00164">
    <property type="entry name" value="Ribosom_S12_S23"/>
    <property type="match status" value="1"/>
</dbReference>
<keyword evidence="7 9" id="KW-0694">RNA-binding</keyword>
<evidence type="ECO:0000256" key="3">
    <source>
        <dbReference type="ARBA" id="ARBA00022980"/>
    </source>
</evidence>
<name>A0A1G1VLX4_9BACT</name>
<feature type="compositionally biased region" description="Basic and acidic residues" evidence="10">
    <location>
        <begin position="144"/>
        <end position="161"/>
    </location>
</feature>
<proteinExistence type="inferred from homology"/>
<evidence type="ECO:0000256" key="9">
    <source>
        <dbReference type="RuleBase" id="RU003623"/>
    </source>
</evidence>
<evidence type="ECO:0000256" key="10">
    <source>
        <dbReference type="SAM" id="MobiDB-lite"/>
    </source>
</evidence>
<protein>
    <recommendedName>
        <fullName evidence="6 7">Small ribosomal subunit protein uS12</fullName>
    </recommendedName>
</protein>
<accession>A0A1G1VLX4</accession>
<keyword evidence="7 9" id="KW-0699">rRNA-binding</keyword>
<dbReference type="CDD" id="cd03368">
    <property type="entry name" value="Ribosomal_S12"/>
    <property type="match status" value="1"/>
</dbReference>
<dbReference type="InterPro" id="IPR006032">
    <property type="entry name" value="Ribosomal_uS12"/>
</dbReference>
<dbReference type="PROSITE" id="PS00055">
    <property type="entry name" value="RIBOSOMAL_S12"/>
    <property type="match status" value="1"/>
</dbReference>
<keyword evidence="3 7" id="KW-0689">Ribosomal protein</keyword>
<dbReference type="PIRSF" id="PIRSF002133">
    <property type="entry name" value="Ribosomal_S12/S23"/>
    <property type="match status" value="1"/>
</dbReference>
<evidence type="ECO:0000256" key="5">
    <source>
        <dbReference type="ARBA" id="ARBA00024962"/>
    </source>
</evidence>
<dbReference type="GO" id="GO:0003735">
    <property type="term" value="F:structural constituent of ribosome"/>
    <property type="evidence" value="ECO:0007669"/>
    <property type="project" value="InterPro"/>
</dbReference>
<sequence>MPTINQLVRKGRKKLKKKIKATAMRRSYNARERKMVETINPQKRGVCVVVKTMTPKKPNSALRKVARVRLSNKQEITAYISGEGHELAEHSIVLVRGGRVKDLPGVKYHVIRGVYDSTGVENRKKGRSKYGTRSGGKVSLPGSEKPKAAAPESKETPSKVA</sequence>
<dbReference type="EMBL" id="MHCI01000017">
    <property type="protein sequence ID" value="OGY16344.1"/>
    <property type="molecule type" value="Genomic_DNA"/>
</dbReference>
<comment type="caution">
    <text evidence="11">The sequence shown here is derived from an EMBL/GenBank/DDBJ whole genome shotgun (WGS) entry which is preliminary data.</text>
</comment>
<dbReference type="GO" id="GO:0006412">
    <property type="term" value="P:translation"/>
    <property type="evidence" value="ECO:0007669"/>
    <property type="project" value="UniProtKB-UniRule"/>
</dbReference>
<comment type="function">
    <text evidence="1 7 9">With S4 and S5 plays an important role in translational accuracy.</text>
</comment>
<dbReference type="Proteomes" id="UP000179069">
    <property type="component" value="Unassembled WGS sequence"/>
</dbReference>
<dbReference type="PRINTS" id="PR01034">
    <property type="entry name" value="RIBOSOMALS12"/>
</dbReference>
<feature type="region of interest" description="Disordered" evidence="10">
    <location>
        <begin position="121"/>
        <end position="161"/>
    </location>
</feature>
<dbReference type="FunFam" id="2.40.50.140:FF:000099">
    <property type="entry name" value="Ribosomal protein S12, mitochondrial"/>
    <property type="match status" value="1"/>
</dbReference>